<evidence type="ECO:0000256" key="1">
    <source>
        <dbReference type="SAM" id="Phobius"/>
    </source>
</evidence>
<gene>
    <name evidence="2" type="ORF">dnm_066340</name>
</gene>
<name>A0A975BRM3_9BACT</name>
<protein>
    <submittedName>
        <fullName evidence="2">Uncharacterized protein</fullName>
    </submittedName>
</protein>
<keyword evidence="1" id="KW-0812">Transmembrane</keyword>
<evidence type="ECO:0000313" key="2">
    <source>
        <dbReference type="EMBL" id="QTA90574.1"/>
    </source>
</evidence>
<dbReference type="KEGG" id="dmm:dnm_066340"/>
<keyword evidence="1" id="KW-1133">Transmembrane helix</keyword>
<keyword evidence="1" id="KW-0472">Membrane</keyword>
<proteinExistence type="predicted"/>
<dbReference type="Proteomes" id="UP000663722">
    <property type="component" value="Chromosome"/>
</dbReference>
<sequence length="45" mass="5459">MFCLKYQSELIFTVKIHFPKIRFLIFTLFREAFLSAVFILDTTIR</sequence>
<dbReference type="EMBL" id="CP061800">
    <property type="protein sequence ID" value="QTA90574.1"/>
    <property type="molecule type" value="Genomic_DNA"/>
</dbReference>
<evidence type="ECO:0000313" key="3">
    <source>
        <dbReference type="Proteomes" id="UP000663722"/>
    </source>
</evidence>
<feature type="transmembrane region" description="Helical" evidence="1">
    <location>
        <begin position="21"/>
        <end position="40"/>
    </location>
</feature>
<dbReference type="AlphaFoldDB" id="A0A975BRM3"/>
<keyword evidence="3" id="KW-1185">Reference proteome</keyword>
<accession>A0A975BRM3</accession>
<reference evidence="2" key="1">
    <citation type="journal article" date="2021" name="Microb. Physiol.">
        <title>Proteogenomic Insights into the Physiology of Marine, Sulfate-Reducing, Filamentous Desulfonema limicola and Desulfonema magnum.</title>
        <authorList>
            <person name="Schnaars V."/>
            <person name="Wohlbrand L."/>
            <person name="Scheve S."/>
            <person name="Hinrichs C."/>
            <person name="Reinhardt R."/>
            <person name="Rabus R."/>
        </authorList>
    </citation>
    <scope>NUCLEOTIDE SEQUENCE</scope>
    <source>
        <strain evidence="2">4be13</strain>
    </source>
</reference>
<organism evidence="2 3">
    <name type="scientific">Desulfonema magnum</name>
    <dbReference type="NCBI Taxonomy" id="45655"/>
    <lineage>
        <taxon>Bacteria</taxon>
        <taxon>Pseudomonadati</taxon>
        <taxon>Thermodesulfobacteriota</taxon>
        <taxon>Desulfobacteria</taxon>
        <taxon>Desulfobacterales</taxon>
        <taxon>Desulfococcaceae</taxon>
        <taxon>Desulfonema</taxon>
    </lineage>
</organism>